<name>A0A917FGZ6_9HYPH</name>
<reference evidence="2" key="1">
    <citation type="journal article" date="2014" name="Int. J. Syst. Evol. Microbiol.">
        <title>Complete genome sequence of Corynebacterium casei LMG S-19264T (=DSM 44701T), isolated from a smear-ripened cheese.</title>
        <authorList>
            <consortium name="US DOE Joint Genome Institute (JGI-PGF)"/>
            <person name="Walter F."/>
            <person name="Albersmeier A."/>
            <person name="Kalinowski J."/>
            <person name="Ruckert C."/>
        </authorList>
    </citation>
    <scope>NUCLEOTIDE SEQUENCE</scope>
    <source>
        <strain evidence="2">CCM 7897</strain>
    </source>
</reference>
<evidence type="ECO:0000256" key="1">
    <source>
        <dbReference type="SAM" id="Phobius"/>
    </source>
</evidence>
<evidence type="ECO:0000313" key="3">
    <source>
        <dbReference type="Proteomes" id="UP000606044"/>
    </source>
</evidence>
<dbReference type="Proteomes" id="UP000606044">
    <property type="component" value="Unassembled WGS sequence"/>
</dbReference>
<dbReference type="RefSeq" id="WP_188582017.1">
    <property type="nucleotide sequence ID" value="NZ_BMCT01000006.1"/>
</dbReference>
<dbReference type="AlphaFoldDB" id="A0A917FGZ6"/>
<keyword evidence="1" id="KW-0472">Membrane</keyword>
<comment type="caution">
    <text evidence="2">The sequence shown here is derived from an EMBL/GenBank/DDBJ whole genome shotgun (WGS) entry which is preliminary data.</text>
</comment>
<keyword evidence="1" id="KW-0812">Transmembrane</keyword>
<feature type="transmembrane region" description="Helical" evidence="1">
    <location>
        <begin position="81"/>
        <end position="100"/>
    </location>
</feature>
<dbReference type="EMBL" id="BMCT01000006">
    <property type="protein sequence ID" value="GGF76750.1"/>
    <property type="molecule type" value="Genomic_DNA"/>
</dbReference>
<sequence length="104" mass="10812">MFLVSWSGVGFLSPAFLIGGMLASIPLLRSLLTSAYGLQAAVYLGNGFGLMQGALANLIVFTLISRFTRAGHSFLAFGPRAWSLIGLVGGLAMAAYGWSLSVPG</sequence>
<protein>
    <submittedName>
        <fullName evidence="2">Uncharacterized protein</fullName>
    </submittedName>
</protein>
<feature type="transmembrane region" description="Helical" evidence="1">
    <location>
        <begin position="6"/>
        <end position="28"/>
    </location>
</feature>
<keyword evidence="1" id="KW-1133">Transmembrane helix</keyword>
<accession>A0A917FGZ6</accession>
<gene>
    <name evidence="2" type="ORF">GCM10007301_40780</name>
</gene>
<keyword evidence="3" id="KW-1185">Reference proteome</keyword>
<evidence type="ECO:0000313" key="2">
    <source>
        <dbReference type="EMBL" id="GGF76750.1"/>
    </source>
</evidence>
<reference evidence="2" key="2">
    <citation type="submission" date="2020-09" db="EMBL/GenBank/DDBJ databases">
        <authorList>
            <person name="Sun Q."/>
            <person name="Sedlacek I."/>
        </authorList>
    </citation>
    <scope>NUCLEOTIDE SEQUENCE</scope>
    <source>
        <strain evidence="2">CCM 7897</strain>
    </source>
</reference>
<proteinExistence type="predicted"/>
<organism evidence="2 3">
    <name type="scientific">Azorhizobium oxalatiphilum</name>
    <dbReference type="NCBI Taxonomy" id="980631"/>
    <lineage>
        <taxon>Bacteria</taxon>
        <taxon>Pseudomonadati</taxon>
        <taxon>Pseudomonadota</taxon>
        <taxon>Alphaproteobacteria</taxon>
        <taxon>Hyphomicrobiales</taxon>
        <taxon>Xanthobacteraceae</taxon>
        <taxon>Azorhizobium</taxon>
    </lineage>
</organism>
<feature type="transmembrane region" description="Helical" evidence="1">
    <location>
        <begin position="40"/>
        <end position="61"/>
    </location>
</feature>